<feature type="domain" description="SnoaL-like" evidence="1">
    <location>
        <begin position="5"/>
        <end position="99"/>
    </location>
</feature>
<dbReference type="RefSeq" id="WP_354699085.1">
    <property type="nucleotide sequence ID" value="NZ_CP114014.1"/>
</dbReference>
<gene>
    <name evidence="2" type="ORF">DSM112329_04791</name>
</gene>
<dbReference type="KEGG" id="parq:DSM112329_04791"/>
<reference evidence="2" key="1">
    <citation type="submission" date="2022-12" db="EMBL/GenBank/DDBJ databases">
        <title>Paraconexibacter alkalitolerans sp. nov. and Baekduia alba sp. nov., isolated from soil and emended description of the genera Paraconexibacter (Chun et al., 2020) and Baekduia (An et al., 2020).</title>
        <authorList>
            <person name="Vieira S."/>
            <person name="Huber K.J."/>
            <person name="Geppert A."/>
            <person name="Wolf J."/>
            <person name="Neumann-Schaal M."/>
            <person name="Muesken M."/>
            <person name="Overmann J."/>
        </authorList>
    </citation>
    <scope>NUCLEOTIDE SEQUENCE</scope>
    <source>
        <strain evidence="2">AEG42_29</strain>
    </source>
</reference>
<evidence type="ECO:0000313" key="2">
    <source>
        <dbReference type="EMBL" id="XAY07899.1"/>
    </source>
</evidence>
<dbReference type="SUPFAM" id="SSF54427">
    <property type="entry name" value="NTF2-like"/>
    <property type="match status" value="1"/>
</dbReference>
<proteinExistence type="predicted"/>
<sequence length="134" mass="14182">MPTLDAFIQALHDRDPGALAAVLADDIQLHSPLLDDPIVGREQVVAVLDLLFEKLDTLEYGAELDGGEVRGVRLSASVNGVSMEGVELVHFDADGRVDEVRVQLRPLSGLIALQNVVAPAIGAPVLQLTPISAT</sequence>
<dbReference type="Pfam" id="PF12680">
    <property type="entry name" value="SnoaL_2"/>
    <property type="match status" value="1"/>
</dbReference>
<dbReference type="AlphaFoldDB" id="A0AAU7B1U8"/>
<accession>A0AAU7B1U8</accession>
<evidence type="ECO:0000259" key="1">
    <source>
        <dbReference type="Pfam" id="PF12680"/>
    </source>
</evidence>
<dbReference type="InterPro" id="IPR037401">
    <property type="entry name" value="SnoaL-like"/>
</dbReference>
<organism evidence="2">
    <name type="scientific">Paraconexibacter sp. AEG42_29</name>
    <dbReference type="NCBI Taxonomy" id="2997339"/>
    <lineage>
        <taxon>Bacteria</taxon>
        <taxon>Bacillati</taxon>
        <taxon>Actinomycetota</taxon>
        <taxon>Thermoleophilia</taxon>
        <taxon>Solirubrobacterales</taxon>
        <taxon>Paraconexibacteraceae</taxon>
        <taxon>Paraconexibacter</taxon>
    </lineage>
</organism>
<protein>
    <recommendedName>
        <fullName evidence="1">SnoaL-like domain-containing protein</fullName>
    </recommendedName>
</protein>
<dbReference type="EMBL" id="CP114014">
    <property type="protein sequence ID" value="XAY07899.1"/>
    <property type="molecule type" value="Genomic_DNA"/>
</dbReference>
<dbReference type="InterPro" id="IPR032710">
    <property type="entry name" value="NTF2-like_dom_sf"/>
</dbReference>
<name>A0AAU7B1U8_9ACTN</name>
<dbReference type="Gene3D" id="3.10.450.50">
    <property type="match status" value="1"/>
</dbReference>